<feature type="transmembrane region" description="Helical" evidence="1">
    <location>
        <begin position="12"/>
        <end position="29"/>
    </location>
</feature>
<dbReference type="STRING" id="1423715.FD25_GL000114"/>
<sequence>MNVTFHLFDQNFWVNFVLAMTMQWFWTIWIGEIRPQNWTLPVKWVGWALLPAVIGEGWSLVIPPLAALSYLVRHHRNLALVFLNATIIIFLIVVLVNDFSWELMRQLWGDGVAQSVMGVGSRLTVQLIVYSLISLGVAGMHVQPGNLDQLALSRREQWTVLSLLLSLSVLVGLSSAIIHQMSLSQGMLTFALGIEVLMIGLIVVSLFIFLRSFMIRQRVKADYQTAMLQSRYDRRISDQVQNIRDFKRTYQDQMLRLGDYLDAEDYQGLERYYQTLNTRWQTTNQLAGLEIDGLQRLNDPPLKNLLFQKILAAQNHHWHFRLEVPEAIQMIPMNNVQLLRVLGILLDNAIEAPLVGEIPEIYCAILDYPDAVELAVANPISTETPPAITQFMRAGYTTKGGGHGLGLSTVQEIVDQTPNASLQIMIKRHHLYFTIILTKTGGD</sequence>
<accession>A0A0R1LPZ8</accession>
<evidence type="ECO:0000259" key="2">
    <source>
        <dbReference type="Pfam" id="PF14501"/>
    </source>
</evidence>
<dbReference type="SUPFAM" id="SSF55874">
    <property type="entry name" value="ATPase domain of HSP90 chaperone/DNA topoisomerase II/histidine kinase"/>
    <property type="match status" value="1"/>
</dbReference>
<dbReference type="InterPro" id="IPR032834">
    <property type="entry name" value="NatK-like_C"/>
</dbReference>
<dbReference type="PANTHER" id="PTHR40448:SF1">
    <property type="entry name" value="TWO-COMPONENT SENSOR HISTIDINE KINASE"/>
    <property type="match status" value="1"/>
</dbReference>
<keyword evidence="1" id="KW-1133">Transmembrane helix</keyword>
<dbReference type="GO" id="GO:0042802">
    <property type="term" value="F:identical protein binding"/>
    <property type="evidence" value="ECO:0007669"/>
    <property type="project" value="TreeGrafter"/>
</dbReference>
<feature type="transmembrane region" description="Helical" evidence="1">
    <location>
        <begin position="116"/>
        <end position="137"/>
    </location>
</feature>
<dbReference type="Gene3D" id="3.30.565.10">
    <property type="entry name" value="Histidine kinase-like ATPase, C-terminal domain"/>
    <property type="match status" value="1"/>
</dbReference>
<dbReference type="Pfam" id="PF14501">
    <property type="entry name" value="HATPase_c_5"/>
    <property type="match status" value="1"/>
</dbReference>
<organism evidence="3 4">
    <name type="scientific">Levilactobacillus acidifarinae DSM 19394 = JCM 15949</name>
    <dbReference type="NCBI Taxonomy" id="1423715"/>
    <lineage>
        <taxon>Bacteria</taxon>
        <taxon>Bacillati</taxon>
        <taxon>Bacillota</taxon>
        <taxon>Bacilli</taxon>
        <taxon>Lactobacillales</taxon>
        <taxon>Lactobacillaceae</taxon>
        <taxon>Levilactobacillus</taxon>
    </lineage>
</organism>
<evidence type="ECO:0000313" key="4">
    <source>
        <dbReference type="Proteomes" id="UP000051955"/>
    </source>
</evidence>
<comment type="caution">
    <text evidence="3">The sequence shown here is derived from an EMBL/GenBank/DDBJ whole genome shotgun (WGS) entry which is preliminary data.</text>
</comment>
<dbReference type="OrthoDB" id="1652078at2"/>
<dbReference type="PANTHER" id="PTHR40448">
    <property type="entry name" value="TWO-COMPONENT SENSOR HISTIDINE KINASE"/>
    <property type="match status" value="1"/>
</dbReference>
<gene>
    <name evidence="3" type="ORF">FD25_GL000114</name>
</gene>
<dbReference type="Proteomes" id="UP000051955">
    <property type="component" value="Unassembled WGS sequence"/>
</dbReference>
<dbReference type="PATRIC" id="fig|1423715.3.peg.117"/>
<feature type="transmembrane region" description="Helical" evidence="1">
    <location>
        <begin position="78"/>
        <end position="96"/>
    </location>
</feature>
<keyword evidence="4" id="KW-1185">Reference proteome</keyword>
<feature type="domain" description="Sensor histidine kinase NatK-like C-terminal" evidence="2">
    <location>
        <begin position="333"/>
        <end position="433"/>
    </location>
</feature>
<reference evidence="3 4" key="1">
    <citation type="journal article" date="2015" name="Genome Announc.">
        <title>Expanding the biotechnology potential of lactobacilli through comparative genomics of 213 strains and associated genera.</title>
        <authorList>
            <person name="Sun Z."/>
            <person name="Harris H.M."/>
            <person name="McCann A."/>
            <person name="Guo C."/>
            <person name="Argimon S."/>
            <person name="Zhang W."/>
            <person name="Yang X."/>
            <person name="Jeffery I.B."/>
            <person name="Cooney J.C."/>
            <person name="Kagawa T.F."/>
            <person name="Liu W."/>
            <person name="Song Y."/>
            <person name="Salvetti E."/>
            <person name="Wrobel A."/>
            <person name="Rasinkangas P."/>
            <person name="Parkhill J."/>
            <person name="Rea M.C."/>
            <person name="O'Sullivan O."/>
            <person name="Ritari J."/>
            <person name="Douillard F.P."/>
            <person name="Paul Ross R."/>
            <person name="Yang R."/>
            <person name="Briner A.E."/>
            <person name="Felis G.E."/>
            <person name="de Vos W.M."/>
            <person name="Barrangou R."/>
            <person name="Klaenhammer T.R."/>
            <person name="Caufield P.W."/>
            <person name="Cui Y."/>
            <person name="Zhang H."/>
            <person name="O'Toole P.W."/>
        </authorList>
    </citation>
    <scope>NUCLEOTIDE SEQUENCE [LARGE SCALE GENOMIC DNA]</scope>
    <source>
        <strain evidence="3 4">DSM 19394</strain>
    </source>
</reference>
<evidence type="ECO:0000313" key="3">
    <source>
        <dbReference type="EMBL" id="KRK95699.1"/>
    </source>
</evidence>
<feature type="transmembrane region" description="Helical" evidence="1">
    <location>
        <begin position="158"/>
        <end position="178"/>
    </location>
</feature>
<protein>
    <submittedName>
        <fullName evidence="3">Signal transduction protein</fullName>
    </submittedName>
</protein>
<name>A0A0R1LPZ8_9LACO</name>
<dbReference type="AlphaFoldDB" id="A0A0R1LPZ8"/>
<dbReference type="InterPro" id="IPR036890">
    <property type="entry name" value="HATPase_C_sf"/>
</dbReference>
<proteinExistence type="predicted"/>
<feature type="transmembrane region" description="Helical" evidence="1">
    <location>
        <begin position="49"/>
        <end position="71"/>
    </location>
</feature>
<feature type="transmembrane region" description="Helical" evidence="1">
    <location>
        <begin position="190"/>
        <end position="210"/>
    </location>
</feature>
<keyword evidence="1" id="KW-0472">Membrane</keyword>
<evidence type="ECO:0000256" key="1">
    <source>
        <dbReference type="SAM" id="Phobius"/>
    </source>
</evidence>
<dbReference type="RefSeq" id="WP_057802059.1">
    <property type="nucleotide sequence ID" value="NZ_AZDV01000006.1"/>
</dbReference>
<dbReference type="EMBL" id="AZDV01000006">
    <property type="protein sequence ID" value="KRK95699.1"/>
    <property type="molecule type" value="Genomic_DNA"/>
</dbReference>
<keyword evidence="1" id="KW-0812">Transmembrane</keyword>